<name>A0A0S7BIP9_9CHLR</name>
<protein>
    <submittedName>
        <fullName evidence="5">Protein containing SET domain</fullName>
    </submittedName>
</protein>
<dbReference type="OrthoDB" id="9804945at2"/>
<dbReference type="STRING" id="360412.LARV_01812"/>
<dbReference type="RefSeq" id="WP_075073340.1">
    <property type="nucleotide sequence ID" value="NZ_DF967972.1"/>
</dbReference>
<dbReference type="AlphaFoldDB" id="A0A0S7BIP9"/>
<reference evidence="5" key="1">
    <citation type="submission" date="2015-07" db="EMBL/GenBank/DDBJ databases">
        <title>Draft Genome Sequences of Anaerolinea thermolimosa IMO-1, Bellilinea caldifistulae GOMI-1, Leptolinea tardivitalis YMTK-2, Levilinea saccharolytica KIBI-1,Longilinea arvoryzae KOME-1, Previously Described as Members of the Anaerolineaceae (Chloroflexi).</title>
        <authorList>
            <person name="Sekiguchi Y."/>
            <person name="Ohashi A."/>
            <person name="Matsuura N."/>
            <person name="Tourlousse M.D."/>
        </authorList>
    </citation>
    <scope>NUCLEOTIDE SEQUENCE [LARGE SCALE GENOMIC DNA]</scope>
    <source>
        <strain evidence="5">KOME-1</strain>
    </source>
</reference>
<dbReference type="PROSITE" id="PS50280">
    <property type="entry name" value="SET"/>
    <property type="match status" value="1"/>
</dbReference>
<accession>A0A0S7BIP9</accession>
<dbReference type="InterPro" id="IPR003616">
    <property type="entry name" value="Post-SET_dom"/>
</dbReference>
<dbReference type="Proteomes" id="UP000055060">
    <property type="component" value="Unassembled WGS sequence"/>
</dbReference>
<dbReference type="EMBL" id="DF967972">
    <property type="protein sequence ID" value="GAP14050.1"/>
    <property type="molecule type" value="Genomic_DNA"/>
</dbReference>
<dbReference type="InterPro" id="IPR053201">
    <property type="entry name" value="Flavunoidine_N-MTase"/>
</dbReference>
<feature type="domain" description="SET" evidence="3">
    <location>
        <begin position="12"/>
        <end position="117"/>
    </location>
</feature>
<dbReference type="SMART" id="SM00317">
    <property type="entry name" value="SET"/>
    <property type="match status" value="1"/>
</dbReference>
<evidence type="ECO:0000256" key="1">
    <source>
        <dbReference type="ARBA" id="ARBA00022679"/>
    </source>
</evidence>
<proteinExistence type="predicted"/>
<evidence type="ECO:0000256" key="2">
    <source>
        <dbReference type="ARBA" id="ARBA00022691"/>
    </source>
</evidence>
<dbReference type="Gene3D" id="2.170.270.10">
    <property type="entry name" value="SET domain"/>
    <property type="match status" value="1"/>
</dbReference>
<dbReference type="InterPro" id="IPR001214">
    <property type="entry name" value="SET_dom"/>
</dbReference>
<dbReference type="SUPFAM" id="SSF82199">
    <property type="entry name" value="SET domain"/>
    <property type="match status" value="1"/>
</dbReference>
<dbReference type="InterPro" id="IPR046341">
    <property type="entry name" value="SET_dom_sf"/>
</dbReference>
<gene>
    <name evidence="5" type="ORF">LARV_01812</name>
</gene>
<keyword evidence="6" id="KW-1185">Reference proteome</keyword>
<sequence>MSPVSIYSYIHPKLEVRPAPVNGGWGVFAREAIGEGELLVVWGGEIRTADQIGALLDGDACHGLQVDEGVYLWSIREGDTGDYVNHSCNPNAWISGQISLLARRDIEPGEEITFDYATTDASDYDTFACHCGDPLCRGVVTGQDWRRADLQGRYKGHFSAYIQRRIDSQPFA</sequence>
<evidence type="ECO:0000259" key="4">
    <source>
        <dbReference type="PROSITE" id="PS50868"/>
    </source>
</evidence>
<organism evidence="5">
    <name type="scientific">Longilinea arvoryzae</name>
    <dbReference type="NCBI Taxonomy" id="360412"/>
    <lineage>
        <taxon>Bacteria</taxon>
        <taxon>Bacillati</taxon>
        <taxon>Chloroflexota</taxon>
        <taxon>Anaerolineae</taxon>
        <taxon>Anaerolineales</taxon>
        <taxon>Anaerolineaceae</taxon>
        <taxon>Longilinea</taxon>
    </lineage>
</organism>
<feature type="domain" description="Post-SET" evidence="4">
    <location>
        <begin position="125"/>
        <end position="141"/>
    </location>
</feature>
<evidence type="ECO:0000313" key="5">
    <source>
        <dbReference type="EMBL" id="GAP14050.1"/>
    </source>
</evidence>
<keyword evidence="2" id="KW-0949">S-adenosyl-L-methionine</keyword>
<dbReference type="PROSITE" id="PS50868">
    <property type="entry name" value="POST_SET"/>
    <property type="match status" value="1"/>
</dbReference>
<dbReference type="GO" id="GO:0016740">
    <property type="term" value="F:transferase activity"/>
    <property type="evidence" value="ECO:0007669"/>
    <property type="project" value="UniProtKB-KW"/>
</dbReference>
<evidence type="ECO:0000259" key="3">
    <source>
        <dbReference type="PROSITE" id="PS50280"/>
    </source>
</evidence>
<dbReference type="PANTHER" id="PTHR12350">
    <property type="entry name" value="HISTONE-LYSINE N-METHYLTRANSFERASE-RELATED"/>
    <property type="match status" value="1"/>
</dbReference>
<dbReference type="Pfam" id="PF00856">
    <property type="entry name" value="SET"/>
    <property type="match status" value="1"/>
</dbReference>
<dbReference type="PANTHER" id="PTHR12350:SF19">
    <property type="entry name" value="SET DOMAIN-CONTAINING PROTEIN"/>
    <property type="match status" value="1"/>
</dbReference>
<keyword evidence="1" id="KW-0808">Transferase</keyword>
<evidence type="ECO:0000313" key="6">
    <source>
        <dbReference type="Proteomes" id="UP000055060"/>
    </source>
</evidence>